<dbReference type="EMBL" id="OX459944">
    <property type="protein sequence ID" value="CAI9179039.1"/>
    <property type="molecule type" value="Genomic_DNA"/>
</dbReference>
<proteinExistence type="predicted"/>
<evidence type="ECO:0000313" key="1">
    <source>
        <dbReference type="EMBL" id="CAI9179039.1"/>
    </source>
</evidence>
<organism evidence="1 2">
    <name type="scientific">Rangifer tarandus platyrhynchus</name>
    <name type="common">Svalbard reindeer</name>
    <dbReference type="NCBI Taxonomy" id="3082113"/>
    <lineage>
        <taxon>Eukaryota</taxon>
        <taxon>Metazoa</taxon>
        <taxon>Chordata</taxon>
        <taxon>Craniata</taxon>
        <taxon>Vertebrata</taxon>
        <taxon>Euteleostomi</taxon>
        <taxon>Mammalia</taxon>
        <taxon>Eutheria</taxon>
        <taxon>Laurasiatheria</taxon>
        <taxon>Artiodactyla</taxon>
        <taxon>Ruminantia</taxon>
        <taxon>Pecora</taxon>
        <taxon>Cervidae</taxon>
        <taxon>Odocoileinae</taxon>
        <taxon>Rangifer</taxon>
    </lineage>
</organism>
<reference evidence="1" key="1">
    <citation type="submission" date="2023-04" db="EMBL/GenBank/DDBJ databases">
        <authorList>
            <consortium name="ELIXIR-Norway"/>
        </authorList>
    </citation>
    <scope>NUCLEOTIDE SEQUENCE [LARGE SCALE GENOMIC DNA]</scope>
</reference>
<gene>
    <name evidence="1" type="ORF">MRATA1EN1_LOCUS28001</name>
</gene>
<keyword evidence="2" id="KW-1185">Reference proteome</keyword>
<dbReference type="Proteomes" id="UP001176941">
    <property type="component" value="Chromosome 8"/>
</dbReference>
<name>A0ABN9A559_RANTA</name>
<protein>
    <submittedName>
        <fullName evidence="1">Uncharacterized protein</fullName>
    </submittedName>
</protein>
<sequence>MRLETGPQLPLSEPSATAVFVGRAEPVCSLCPPCALTASGGPVTTPKNLLVRRLETCPEKAAVVDAEVFRFCARIKMEVFELSSFISSVFTSLFSGRSWE</sequence>
<accession>A0ABN9A559</accession>
<evidence type="ECO:0000313" key="2">
    <source>
        <dbReference type="Proteomes" id="UP001176941"/>
    </source>
</evidence>